<evidence type="ECO:0000256" key="9">
    <source>
        <dbReference type="ARBA" id="ARBA00023136"/>
    </source>
</evidence>
<dbReference type="AlphaFoldDB" id="A0A2A2GCX3"/>
<dbReference type="PANTHER" id="PTHR33446:SF2">
    <property type="entry name" value="PROTEIN TONB"/>
    <property type="match status" value="1"/>
</dbReference>
<dbReference type="EMBL" id="NSKE01000004">
    <property type="protein sequence ID" value="PAU94632.1"/>
    <property type="molecule type" value="Genomic_DNA"/>
</dbReference>
<evidence type="ECO:0000256" key="1">
    <source>
        <dbReference type="ARBA" id="ARBA00004383"/>
    </source>
</evidence>
<evidence type="ECO:0000259" key="10">
    <source>
        <dbReference type="PROSITE" id="PS52015"/>
    </source>
</evidence>
<keyword evidence="3" id="KW-0813">Transport</keyword>
<dbReference type="GO" id="GO:0015031">
    <property type="term" value="P:protein transport"/>
    <property type="evidence" value="ECO:0007669"/>
    <property type="project" value="UniProtKB-KW"/>
</dbReference>
<dbReference type="GO" id="GO:0098797">
    <property type="term" value="C:plasma membrane protein complex"/>
    <property type="evidence" value="ECO:0007669"/>
    <property type="project" value="TreeGrafter"/>
</dbReference>
<reference evidence="11 12" key="1">
    <citation type="submission" date="2017-08" db="EMBL/GenBank/DDBJ databases">
        <title>Aliifodinibius alkalisoli sp. nov., isolated from saline alkaline soil.</title>
        <authorList>
            <person name="Liu D."/>
            <person name="Zhang G."/>
        </authorList>
    </citation>
    <scope>NUCLEOTIDE SEQUENCE [LARGE SCALE GENOMIC DNA]</scope>
    <source>
        <strain evidence="11 12">WN023</strain>
    </source>
</reference>
<evidence type="ECO:0000256" key="6">
    <source>
        <dbReference type="ARBA" id="ARBA00022692"/>
    </source>
</evidence>
<evidence type="ECO:0000313" key="12">
    <source>
        <dbReference type="Proteomes" id="UP000218831"/>
    </source>
</evidence>
<organism evidence="11 12">
    <name type="scientific">Fodinibius salipaludis</name>
    <dbReference type="NCBI Taxonomy" id="2032627"/>
    <lineage>
        <taxon>Bacteria</taxon>
        <taxon>Pseudomonadati</taxon>
        <taxon>Balneolota</taxon>
        <taxon>Balneolia</taxon>
        <taxon>Balneolales</taxon>
        <taxon>Balneolaceae</taxon>
        <taxon>Fodinibius</taxon>
    </lineage>
</organism>
<evidence type="ECO:0000256" key="5">
    <source>
        <dbReference type="ARBA" id="ARBA00022519"/>
    </source>
</evidence>
<comment type="subcellular location">
    <subcellularLocation>
        <location evidence="1">Cell inner membrane</location>
        <topology evidence="1">Single-pass membrane protein</topology>
        <orientation evidence="1">Periplasmic side</orientation>
    </subcellularLocation>
</comment>
<evidence type="ECO:0000256" key="4">
    <source>
        <dbReference type="ARBA" id="ARBA00022475"/>
    </source>
</evidence>
<dbReference type="PROSITE" id="PS52015">
    <property type="entry name" value="TONB_CTD"/>
    <property type="match status" value="1"/>
</dbReference>
<evidence type="ECO:0000256" key="8">
    <source>
        <dbReference type="ARBA" id="ARBA00022989"/>
    </source>
</evidence>
<name>A0A2A2GCX3_9BACT</name>
<evidence type="ECO:0000256" key="7">
    <source>
        <dbReference type="ARBA" id="ARBA00022927"/>
    </source>
</evidence>
<feature type="domain" description="TonB C-terminal" evidence="10">
    <location>
        <begin position="47"/>
        <end position="137"/>
    </location>
</feature>
<dbReference type="Gene3D" id="3.30.1150.10">
    <property type="match status" value="1"/>
</dbReference>
<evidence type="ECO:0000313" key="11">
    <source>
        <dbReference type="EMBL" id="PAU94632.1"/>
    </source>
</evidence>
<accession>A0A2A2GCX3</accession>
<sequence length="137" mass="14755">MNNTKYLKRAITFSSVLAVTIIAIGMTPSAVFGQGSGEVHTVVDEMPEIIGGLPALYKEIEYPKEAVKNNVSGRVYLQVIVNTDGKAEAPKIIRDIGSGCGEAAVEGITKVDFKPGKQDGKKVKVKYSLPVTFRIDK</sequence>
<dbReference type="InterPro" id="IPR037682">
    <property type="entry name" value="TonB_C"/>
</dbReference>
<keyword evidence="4" id="KW-1003">Cell membrane</keyword>
<dbReference type="OrthoDB" id="9814002at2"/>
<keyword evidence="5" id="KW-0997">Cell inner membrane</keyword>
<dbReference type="NCBIfam" id="TIGR01352">
    <property type="entry name" value="tonB_Cterm"/>
    <property type="match status" value="1"/>
</dbReference>
<keyword evidence="12" id="KW-1185">Reference proteome</keyword>
<evidence type="ECO:0000256" key="2">
    <source>
        <dbReference type="ARBA" id="ARBA00006555"/>
    </source>
</evidence>
<dbReference type="Pfam" id="PF03544">
    <property type="entry name" value="TonB_C"/>
    <property type="match status" value="1"/>
</dbReference>
<gene>
    <name evidence="11" type="ORF">CK503_07515</name>
</gene>
<evidence type="ECO:0000256" key="3">
    <source>
        <dbReference type="ARBA" id="ARBA00022448"/>
    </source>
</evidence>
<comment type="caution">
    <text evidence="11">The sequence shown here is derived from an EMBL/GenBank/DDBJ whole genome shotgun (WGS) entry which is preliminary data.</text>
</comment>
<dbReference type="InterPro" id="IPR051045">
    <property type="entry name" value="TonB-dependent_transducer"/>
</dbReference>
<keyword evidence="9" id="KW-0472">Membrane</keyword>
<keyword evidence="7" id="KW-0653">Protein transport</keyword>
<comment type="similarity">
    <text evidence="2">Belongs to the TonB family.</text>
</comment>
<proteinExistence type="inferred from homology"/>
<keyword evidence="6" id="KW-0812">Transmembrane</keyword>
<dbReference type="GO" id="GO:0055085">
    <property type="term" value="P:transmembrane transport"/>
    <property type="evidence" value="ECO:0007669"/>
    <property type="project" value="InterPro"/>
</dbReference>
<protein>
    <recommendedName>
        <fullName evidence="10">TonB C-terminal domain-containing protein</fullName>
    </recommendedName>
</protein>
<dbReference type="Proteomes" id="UP000218831">
    <property type="component" value="Unassembled WGS sequence"/>
</dbReference>
<dbReference type="RefSeq" id="WP_095606173.1">
    <property type="nucleotide sequence ID" value="NZ_NSKE01000004.1"/>
</dbReference>
<dbReference type="InterPro" id="IPR006260">
    <property type="entry name" value="TonB/TolA_C"/>
</dbReference>
<dbReference type="PANTHER" id="PTHR33446">
    <property type="entry name" value="PROTEIN TONB-RELATED"/>
    <property type="match status" value="1"/>
</dbReference>
<keyword evidence="8" id="KW-1133">Transmembrane helix</keyword>
<dbReference type="SUPFAM" id="SSF74653">
    <property type="entry name" value="TolA/TonB C-terminal domain"/>
    <property type="match status" value="1"/>
</dbReference>
<dbReference type="GO" id="GO:0031992">
    <property type="term" value="F:energy transducer activity"/>
    <property type="evidence" value="ECO:0007669"/>
    <property type="project" value="TreeGrafter"/>
</dbReference>